<keyword evidence="2" id="KW-0479">Metal-binding</keyword>
<evidence type="ECO:0000256" key="4">
    <source>
        <dbReference type="ARBA" id="ARBA00022833"/>
    </source>
</evidence>
<keyword evidence="3" id="KW-0378">Hydrolase</keyword>
<dbReference type="PANTHER" id="PTHR11271">
    <property type="entry name" value="GUANINE DEAMINASE"/>
    <property type="match status" value="1"/>
</dbReference>
<dbReference type="EMBL" id="CP001958">
    <property type="protein sequence ID" value="ADG99410.1"/>
    <property type="molecule type" value="Genomic_DNA"/>
</dbReference>
<proteinExistence type="predicted"/>
<dbReference type="Gene3D" id="3.20.20.140">
    <property type="entry name" value="Metal-dependent hydrolases"/>
    <property type="match status" value="1"/>
</dbReference>
<dbReference type="eggNOG" id="COG0402">
    <property type="taxonomic scope" value="Bacteria"/>
</dbReference>
<reference evidence="6 7" key="1">
    <citation type="journal article" date="2010" name="Stand. Genomic Sci.">
        <title>Complete genome sequence of Segniliparus rotundus type strain (CDC 1076).</title>
        <authorList>
            <person name="Sikorski J."/>
            <person name="Lapidus A."/>
            <person name="Copeland A."/>
            <person name="Misra M."/>
            <person name="Glavina Del Rio T."/>
            <person name="Nolan M."/>
            <person name="Lucas S."/>
            <person name="Chen F."/>
            <person name="Tice H."/>
            <person name="Cheng J.F."/>
            <person name="Jando M."/>
            <person name="Schneider S."/>
            <person name="Bruce D."/>
            <person name="Goodwin L."/>
            <person name="Pitluck S."/>
            <person name="Liolios K."/>
            <person name="Mikhailova N."/>
            <person name="Pati A."/>
            <person name="Ivanova N."/>
            <person name="Mavromatis K."/>
            <person name="Chen A."/>
            <person name="Palaniappan K."/>
            <person name="Chertkov O."/>
            <person name="Land M."/>
            <person name="Hauser L."/>
            <person name="Chang Y.J."/>
            <person name="Jeffries C.D."/>
            <person name="Brettin T."/>
            <person name="Detter J.C."/>
            <person name="Han C."/>
            <person name="Rohde M."/>
            <person name="Goker M."/>
            <person name="Bristow J."/>
            <person name="Eisen J.A."/>
            <person name="Markowitz V."/>
            <person name="Hugenholtz P."/>
            <person name="Kyrpides N.C."/>
            <person name="Klenk H.P."/>
        </authorList>
    </citation>
    <scope>NUCLEOTIDE SEQUENCE [LARGE SCALE GENOMIC DNA]</scope>
    <source>
        <strain evidence="7">ATCC BAA-972 / CDC 1076 / CIP 108378 / DSM 44985 / JCM 13578</strain>
    </source>
</reference>
<dbReference type="InterPro" id="IPR006680">
    <property type="entry name" value="Amidohydro-rel"/>
</dbReference>
<dbReference type="InterPro" id="IPR011059">
    <property type="entry name" value="Metal-dep_hydrolase_composite"/>
</dbReference>
<comment type="cofactor">
    <cofactor evidence="1">
        <name>Zn(2+)</name>
        <dbReference type="ChEBI" id="CHEBI:29105"/>
    </cofactor>
</comment>
<dbReference type="SUPFAM" id="SSF51338">
    <property type="entry name" value="Composite domain of metallo-dependent hydrolases"/>
    <property type="match status" value="2"/>
</dbReference>
<dbReference type="InterPro" id="IPR051607">
    <property type="entry name" value="Metallo-dep_hydrolases"/>
</dbReference>
<evidence type="ECO:0000256" key="1">
    <source>
        <dbReference type="ARBA" id="ARBA00001947"/>
    </source>
</evidence>
<name>D6ZED4_SEGRD</name>
<dbReference type="GO" id="GO:0006147">
    <property type="term" value="P:guanine catabolic process"/>
    <property type="evidence" value="ECO:0007669"/>
    <property type="project" value="UniProtKB-UniPathway"/>
</dbReference>
<dbReference type="AlphaFoldDB" id="D6ZED4"/>
<evidence type="ECO:0000256" key="2">
    <source>
        <dbReference type="ARBA" id="ARBA00022723"/>
    </source>
</evidence>
<dbReference type="InterPro" id="IPR032466">
    <property type="entry name" value="Metal_Hydrolase"/>
</dbReference>
<dbReference type="PANTHER" id="PTHR11271:SF6">
    <property type="entry name" value="GUANINE DEAMINASE"/>
    <property type="match status" value="1"/>
</dbReference>
<dbReference type="KEGG" id="srt:Srot_2982"/>
<keyword evidence="4" id="KW-0862">Zinc</keyword>
<dbReference type="RefSeq" id="WP_013139857.1">
    <property type="nucleotide sequence ID" value="NC_014168.1"/>
</dbReference>
<dbReference type="SUPFAM" id="SSF51556">
    <property type="entry name" value="Metallo-dependent hydrolases"/>
    <property type="match status" value="1"/>
</dbReference>
<protein>
    <submittedName>
        <fullName evidence="6">Guanine deaminase</fullName>
    </submittedName>
</protein>
<dbReference type="UniPathway" id="UPA00603">
    <property type="reaction ID" value="UER00660"/>
</dbReference>
<organism evidence="6 7">
    <name type="scientific">Segniliparus rotundus (strain ATCC BAA-972 / CDC 1076 / CIP 108378 / DSM 44985 / JCM 13578)</name>
    <dbReference type="NCBI Taxonomy" id="640132"/>
    <lineage>
        <taxon>Bacteria</taxon>
        <taxon>Bacillati</taxon>
        <taxon>Actinomycetota</taxon>
        <taxon>Actinomycetes</taxon>
        <taxon>Mycobacteriales</taxon>
        <taxon>Segniliparaceae</taxon>
        <taxon>Segniliparus</taxon>
    </lineage>
</organism>
<dbReference type="NCBIfam" id="NF006679">
    <property type="entry name" value="PRK09228.1"/>
    <property type="match status" value="1"/>
</dbReference>
<sequence>MSIVRRGHILHVSSRATLETAREHLISVEDGALAVDDEGRIAYSGPYSALPHQCRSWAVRDHRPGYLLPGLIDTHIHFPQVHSTGLYVGGQLLDWLDRHIFPTESRFADPNVAADAAWAFCSRRIAVGTTTALVFGSAFPAAQNALFAATHHRGLRMICGRTIQTSGPPTAKKLLTSENEAISLTREEISRWHAKDTGNAATALLHVAITPRFALSVTPKTLAELGDLYHEARGSGVYFQTHFSEDNRPGVGEVDSTKRLFQTDSYLDVYDGKFLPGSRPGGLSFLGPRAVLAHTVHATDAELARIAQTGTAISHCPTSQLFLGSGTMPWRRTVASGATVSLGSDIGGGDEWLLTRVLNDCYKVHMNEQGAAQVALHPAELLYTATVAGAKALCLDERIGSLDSGKEADFLVVRTQDQPWLDELIEKVVPKEHRDLEAEQLLFSLIMGMKEEAISEVYVRGRLVS</sequence>
<dbReference type="STRING" id="640132.Srot_2982"/>
<evidence type="ECO:0000256" key="3">
    <source>
        <dbReference type="ARBA" id="ARBA00022801"/>
    </source>
</evidence>
<evidence type="ECO:0000259" key="5">
    <source>
        <dbReference type="Pfam" id="PF01979"/>
    </source>
</evidence>
<dbReference type="GO" id="GO:0008892">
    <property type="term" value="F:guanine deaminase activity"/>
    <property type="evidence" value="ECO:0007669"/>
    <property type="project" value="TreeGrafter"/>
</dbReference>
<keyword evidence="7" id="KW-1185">Reference proteome</keyword>
<accession>D6ZED4</accession>
<dbReference type="GO" id="GO:0005829">
    <property type="term" value="C:cytosol"/>
    <property type="evidence" value="ECO:0007669"/>
    <property type="project" value="TreeGrafter"/>
</dbReference>
<dbReference type="OrthoDB" id="3189065at2"/>
<evidence type="ECO:0000313" key="6">
    <source>
        <dbReference type="EMBL" id="ADG99410.1"/>
    </source>
</evidence>
<dbReference type="Pfam" id="PF01979">
    <property type="entry name" value="Amidohydro_1"/>
    <property type="match status" value="1"/>
</dbReference>
<dbReference type="Proteomes" id="UP000002247">
    <property type="component" value="Chromosome"/>
</dbReference>
<dbReference type="Gene3D" id="2.30.40.10">
    <property type="entry name" value="Urease, subunit C, domain 1"/>
    <property type="match status" value="1"/>
</dbReference>
<dbReference type="GO" id="GO:0008270">
    <property type="term" value="F:zinc ion binding"/>
    <property type="evidence" value="ECO:0007669"/>
    <property type="project" value="TreeGrafter"/>
</dbReference>
<gene>
    <name evidence="6" type="ordered locus">Srot_2982</name>
</gene>
<feature type="domain" description="Amidohydrolase-related" evidence="5">
    <location>
        <begin position="66"/>
        <end position="463"/>
    </location>
</feature>
<dbReference type="HOGENOM" id="CLU_012358_0_2_11"/>
<evidence type="ECO:0000313" key="7">
    <source>
        <dbReference type="Proteomes" id="UP000002247"/>
    </source>
</evidence>